<dbReference type="Pfam" id="PF00590">
    <property type="entry name" value="TP_methylase"/>
    <property type="match status" value="1"/>
</dbReference>
<dbReference type="AlphaFoldDB" id="A0A1H0GM68"/>
<dbReference type="InterPro" id="IPR014776">
    <property type="entry name" value="4pyrrole_Mease_sub2"/>
</dbReference>
<sequence length="245" mass="27072">MERVVYFIGAGPGDPELITVKAKKLIDKANVIVYAGSLVPKSIFASSQATEVIDSSKICLEDIVDILEHHYNQNKIVVRLHTGDPSLYGAIWEQLTLLEQRGVKCEIIPGVTSAFALAARVKKPFTYPYGNQTLIFTRLSGKTPVPSAQNLKHLAKTKSSLAIYLSATKGPLIQKVLLNAGYPKKTTVVIGYAVSWPQEEIIVTSLDKLHEICNNINYTKHLLYLVLPDQGKNRSLLYQQAPSKI</sequence>
<dbReference type="InterPro" id="IPR006362">
    <property type="entry name" value="Cbl_synth_CobM/CibF"/>
</dbReference>
<dbReference type="PANTHER" id="PTHR45790">
    <property type="entry name" value="SIROHEME SYNTHASE-RELATED"/>
    <property type="match status" value="1"/>
</dbReference>
<comment type="pathway">
    <text evidence="1">Cofactor biosynthesis; adenosylcobalamin biosynthesis.</text>
</comment>
<feature type="domain" description="Tetrapyrrole methylase" evidence="8">
    <location>
        <begin position="5"/>
        <end position="209"/>
    </location>
</feature>
<evidence type="ECO:0000256" key="5">
    <source>
        <dbReference type="ARBA" id="ARBA00022679"/>
    </source>
</evidence>
<dbReference type="GO" id="GO:0009236">
    <property type="term" value="P:cobalamin biosynthetic process"/>
    <property type="evidence" value="ECO:0007669"/>
    <property type="project" value="UniProtKB-UniPathway"/>
</dbReference>
<evidence type="ECO:0000256" key="2">
    <source>
        <dbReference type="ARBA" id="ARBA00005879"/>
    </source>
</evidence>
<evidence type="ECO:0000256" key="3">
    <source>
        <dbReference type="ARBA" id="ARBA00022573"/>
    </source>
</evidence>
<dbReference type="Gene3D" id="3.30.950.10">
    <property type="entry name" value="Methyltransferase, Cobalt-precorrin-4 Transmethylase, Domain 2"/>
    <property type="match status" value="1"/>
</dbReference>
<keyword evidence="4 7" id="KW-0489">Methyltransferase</keyword>
<dbReference type="InterPro" id="IPR000878">
    <property type="entry name" value="4pyrrol_Mease"/>
</dbReference>
<keyword evidence="3" id="KW-0169">Cobalamin biosynthesis</keyword>
<dbReference type="CDD" id="cd11641">
    <property type="entry name" value="Precorrin-4_C11-MT"/>
    <property type="match status" value="1"/>
</dbReference>
<dbReference type="InterPro" id="IPR003043">
    <property type="entry name" value="Uropor_MeTrfase_CS"/>
</dbReference>
<dbReference type="InterPro" id="IPR050161">
    <property type="entry name" value="Siro_Cobalamin_biosynth"/>
</dbReference>
<dbReference type="SUPFAM" id="SSF53790">
    <property type="entry name" value="Tetrapyrrole methylase"/>
    <property type="match status" value="1"/>
</dbReference>
<accession>A0A1H0GM68</accession>
<evidence type="ECO:0000313" key="9">
    <source>
        <dbReference type="EMBL" id="SDO07984.1"/>
    </source>
</evidence>
<keyword evidence="5 7" id="KW-0808">Transferase</keyword>
<comment type="similarity">
    <text evidence="2 7">Belongs to the precorrin methyltransferase family.</text>
</comment>
<gene>
    <name evidence="9" type="ORF">SAMN04488516_12014</name>
</gene>
<evidence type="ECO:0000313" key="10">
    <source>
        <dbReference type="Proteomes" id="UP000199602"/>
    </source>
</evidence>
<reference evidence="9 10" key="1">
    <citation type="submission" date="2016-10" db="EMBL/GenBank/DDBJ databases">
        <authorList>
            <person name="de Groot N.N."/>
        </authorList>
    </citation>
    <scope>NUCLEOTIDE SEQUENCE [LARGE SCALE GENOMIC DNA]</scope>
    <source>
        <strain evidence="9 10">DSM 15269</strain>
    </source>
</reference>
<evidence type="ECO:0000256" key="7">
    <source>
        <dbReference type="RuleBase" id="RU003960"/>
    </source>
</evidence>
<dbReference type="InterPro" id="IPR014777">
    <property type="entry name" value="4pyrrole_Mease_sub1"/>
</dbReference>
<evidence type="ECO:0000259" key="8">
    <source>
        <dbReference type="Pfam" id="PF00590"/>
    </source>
</evidence>
<dbReference type="UniPathway" id="UPA00148"/>
<proteinExistence type="inferred from homology"/>
<keyword evidence="10" id="KW-1185">Reference proteome</keyword>
<protein>
    <submittedName>
        <fullName evidence="9">Precorrin-4/cobalt-precorrin-4 C11-methyltransferase</fullName>
    </submittedName>
</protein>
<evidence type="ECO:0000256" key="1">
    <source>
        <dbReference type="ARBA" id="ARBA00004953"/>
    </source>
</evidence>
<dbReference type="PROSITE" id="PS00839">
    <property type="entry name" value="SUMT_1"/>
    <property type="match status" value="1"/>
</dbReference>
<dbReference type="Gene3D" id="3.40.1010.10">
    <property type="entry name" value="Cobalt-precorrin-4 Transmethylase, Domain 1"/>
    <property type="match status" value="1"/>
</dbReference>
<keyword evidence="6" id="KW-0949">S-adenosyl-L-methionine</keyword>
<dbReference type="RefSeq" id="WP_092066728.1">
    <property type="nucleotide sequence ID" value="NZ_FNIN01000020.1"/>
</dbReference>
<evidence type="ECO:0000256" key="6">
    <source>
        <dbReference type="ARBA" id="ARBA00022691"/>
    </source>
</evidence>
<evidence type="ECO:0000256" key="4">
    <source>
        <dbReference type="ARBA" id="ARBA00022603"/>
    </source>
</evidence>
<name>A0A1H0GM68_9BACT</name>
<dbReference type="STRING" id="206665.SAMN04488516_12014"/>
<dbReference type="GO" id="GO:0032259">
    <property type="term" value="P:methylation"/>
    <property type="evidence" value="ECO:0007669"/>
    <property type="project" value="UniProtKB-KW"/>
</dbReference>
<dbReference type="Proteomes" id="UP000199602">
    <property type="component" value="Unassembled WGS sequence"/>
</dbReference>
<dbReference type="PANTHER" id="PTHR45790:SF4">
    <property type="entry name" value="COBALT-PRECORRIN-4 C(11)-METHYLTRANSFERASE"/>
    <property type="match status" value="1"/>
</dbReference>
<dbReference type="EMBL" id="FNIN01000020">
    <property type="protein sequence ID" value="SDO07984.1"/>
    <property type="molecule type" value="Genomic_DNA"/>
</dbReference>
<organism evidence="9 10">
    <name type="scientific">Desulfonauticus submarinus</name>
    <dbReference type="NCBI Taxonomy" id="206665"/>
    <lineage>
        <taxon>Bacteria</taxon>
        <taxon>Pseudomonadati</taxon>
        <taxon>Thermodesulfobacteriota</taxon>
        <taxon>Desulfovibrionia</taxon>
        <taxon>Desulfovibrionales</taxon>
        <taxon>Desulfonauticaceae</taxon>
        <taxon>Desulfonauticus</taxon>
    </lineage>
</organism>
<dbReference type="GO" id="GO:0046026">
    <property type="term" value="F:precorrin-4 C11-methyltransferase activity"/>
    <property type="evidence" value="ECO:0007669"/>
    <property type="project" value="InterPro"/>
</dbReference>
<dbReference type="InterPro" id="IPR035996">
    <property type="entry name" value="4pyrrol_Methylase_sf"/>
</dbReference>
<dbReference type="PROSITE" id="PS00840">
    <property type="entry name" value="SUMT_2"/>
    <property type="match status" value="1"/>
</dbReference>
<dbReference type="OrthoDB" id="9815856at2"/>